<keyword evidence="3" id="KW-0274">FAD</keyword>
<dbReference type="SUPFAM" id="SSF52218">
    <property type="entry name" value="Flavoproteins"/>
    <property type="match status" value="1"/>
</dbReference>
<evidence type="ECO:0000256" key="2">
    <source>
        <dbReference type="ARBA" id="ARBA00022630"/>
    </source>
</evidence>
<feature type="domain" description="Flavodoxin-like fold" evidence="5">
    <location>
        <begin position="4"/>
        <end position="188"/>
    </location>
</feature>
<comment type="similarity">
    <text evidence="4">Belongs to the oxidoreductase MdaB family.</text>
</comment>
<dbReference type="InterPro" id="IPR052397">
    <property type="entry name" value="NADPH-QR_MdaB"/>
</dbReference>
<evidence type="ECO:0000259" key="5">
    <source>
        <dbReference type="Pfam" id="PF02525"/>
    </source>
</evidence>
<accession>A0A1H9FAR7</accession>
<keyword evidence="7" id="KW-1185">Reference proteome</keyword>
<reference evidence="7" key="1">
    <citation type="submission" date="2016-10" db="EMBL/GenBank/DDBJ databases">
        <authorList>
            <person name="Varghese N."/>
            <person name="Submissions S."/>
        </authorList>
    </citation>
    <scope>NUCLEOTIDE SEQUENCE [LARGE SCALE GENOMIC DNA]</scope>
    <source>
        <strain evidence="7">8N4</strain>
    </source>
</reference>
<dbReference type="AlphaFoldDB" id="A0A1H9FAR7"/>
<keyword evidence="2" id="KW-0285">Flavoprotein</keyword>
<evidence type="ECO:0000313" key="6">
    <source>
        <dbReference type="EMBL" id="SEQ35041.1"/>
    </source>
</evidence>
<comment type="cofactor">
    <cofactor evidence="1">
        <name>FAD</name>
        <dbReference type="ChEBI" id="CHEBI:57692"/>
    </cofactor>
</comment>
<dbReference type="Proteomes" id="UP000242515">
    <property type="component" value="Unassembled WGS sequence"/>
</dbReference>
<protein>
    <submittedName>
        <fullName evidence="6">Modulator of drug activity B</fullName>
    </submittedName>
</protein>
<evidence type="ECO:0000256" key="1">
    <source>
        <dbReference type="ARBA" id="ARBA00001974"/>
    </source>
</evidence>
<evidence type="ECO:0000313" key="7">
    <source>
        <dbReference type="Proteomes" id="UP000242515"/>
    </source>
</evidence>
<gene>
    <name evidence="6" type="ORF">SAMN05216522_102239</name>
</gene>
<evidence type="ECO:0000256" key="4">
    <source>
        <dbReference type="ARBA" id="ARBA00037981"/>
    </source>
</evidence>
<dbReference type="InterPro" id="IPR029039">
    <property type="entry name" value="Flavoprotein-like_sf"/>
</dbReference>
<dbReference type="PANTHER" id="PTHR46305">
    <property type="match status" value="1"/>
</dbReference>
<name>A0A1H9FAR7_9GAMM</name>
<organism evidence="6 7">
    <name type="scientific">Rosenbergiella nectarea</name>
    <dbReference type="NCBI Taxonomy" id="988801"/>
    <lineage>
        <taxon>Bacteria</taxon>
        <taxon>Pseudomonadati</taxon>
        <taxon>Pseudomonadota</taxon>
        <taxon>Gammaproteobacteria</taxon>
        <taxon>Enterobacterales</taxon>
        <taxon>Erwiniaceae</taxon>
        <taxon>Rosenbergiella</taxon>
    </lineage>
</organism>
<dbReference type="Gene3D" id="3.40.50.360">
    <property type="match status" value="1"/>
</dbReference>
<dbReference type="Pfam" id="PF02525">
    <property type="entry name" value="Flavodoxin_2"/>
    <property type="match status" value="1"/>
</dbReference>
<dbReference type="OrthoDB" id="9798454at2"/>
<evidence type="ECO:0000256" key="3">
    <source>
        <dbReference type="ARBA" id="ARBA00022827"/>
    </source>
</evidence>
<sequence>MSHIHIIDGGTTFGHSQGELNHTLATTAEETLNALGHKVTKVRVTDDYDIEQEIEQFVAADSLILQMPGWWMGEPWTVKKYIDEVFTFGHGRLYANDGRSRDNSEKHYGSGGLLQGKHYLLSLTWNAPLQAFTDKEQFFEGVGVDGVYLHTHKAFQFLGMTAHPTFICNDVIKRPDVPTYIRDYQKHLTDTFGQA</sequence>
<dbReference type="PANTHER" id="PTHR46305:SF3">
    <property type="entry name" value="NADPH:QUINONE OXIDOREDUCTASE MDAB"/>
    <property type="match status" value="1"/>
</dbReference>
<dbReference type="STRING" id="988801.SAMN05216522_102239"/>
<dbReference type="EMBL" id="FOGC01000002">
    <property type="protein sequence ID" value="SEQ35041.1"/>
    <property type="molecule type" value="Genomic_DNA"/>
</dbReference>
<proteinExistence type="inferred from homology"/>
<dbReference type="RefSeq" id="WP_092673104.1">
    <property type="nucleotide sequence ID" value="NZ_FOGC01000002.1"/>
</dbReference>
<dbReference type="InterPro" id="IPR003680">
    <property type="entry name" value="Flavodoxin_fold"/>
</dbReference>